<dbReference type="Gene3D" id="3.30.230.10">
    <property type="match status" value="1"/>
</dbReference>
<evidence type="ECO:0000256" key="3">
    <source>
        <dbReference type="ARBA" id="ARBA00010202"/>
    </source>
</evidence>
<dbReference type="PANTHER" id="PTHR20861:SF3">
    <property type="entry name" value="SHIKIMATE KINASE"/>
    <property type="match status" value="1"/>
</dbReference>
<evidence type="ECO:0000313" key="17">
    <source>
        <dbReference type="Proteomes" id="UP000655759"/>
    </source>
</evidence>
<keyword evidence="10 14" id="KW-0418">Kinase</keyword>
<sequence>MQVKATVFGAISIVNAIATGRGATLGIDSMVEATVSAHDGRGIHLQADSSMSTKLVNKVVEMSVPKKELEKNRIEILLRSQIPTGYGLKSSSAISSAISLACHKMFRPRYTDTQVLLAGVEASIATRVSMTGAYDDACACYYGGTVVTDNYKRKIVRMERTPVNLAVVVFVPRSRKRGNIKQLKMLGGVFQRAWDFARDGHYWNAMVLNGLAGSTILNSDPRTVAKIIEAGALGVSVSGNGPAIAAVAKKERINHIKKAFAGLEGRTIIAQVNNKKASVHEL</sequence>
<dbReference type="UniPathway" id="UPA00053">
    <property type="reaction ID" value="UER00088"/>
</dbReference>
<evidence type="ECO:0000256" key="6">
    <source>
        <dbReference type="ARBA" id="ARBA00022490"/>
    </source>
</evidence>
<accession>A0A812EZI0</accession>
<dbReference type="HAMAP" id="MF_00370">
    <property type="entry name" value="Shik_kinase_arch"/>
    <property type="match status" value="1"/>
</dbReference>
<dbReference type="SUPFAM" id="SSF55060">
    <property type="entry name" value="GHMP Kinase, C-terminal domain"/>
    <property type="match status" value="1"/>
</dbReference>
<comment type="pathway">
    <text evidence="2 14">Metabolic intermediate biosynthesis; chorismate biosynthesis; chorismate from D-erythrose 4-phosphate and phosphoenolpyruvate: step 5/7.</text>
</comment>
<evidence type="ECO:0000256" key="7">
    <source>
        <dbReference type="ARBA" id="ARBA00022605"/>
    </source>
</evidence>
<proteinExistence type="inferred from homology"/>
<evidence type="ECO:0000256" key="5">
    <source>
        <dbReference type="ARBA" id="ARBA00013853"/>
    </source>
</evidence>
<dbReference type="InterPro" id="IPR020568">
    <property type="entry name" value="Ribosomal_Su5_D2-typ_SF"/>
</dbReference>
<dbReference type="InterPro" id="IPR014721">
    <property type="entry name" value="Ribsml_uS5_D2-typ_fold_subgr"/>
</dbReference>
<evidence type="ECO:0000256" key="13">
    <source>
        <dbReference type="ARBA" id="ARBA00048567"/>
    </source>
</evidence>
<dbReference type="GO" id="GO:0005737">
    <property type="term" value="C:cytoplasm"/>
    <property type="evidence" value="ECO:0007669"/>
    <property type="project" value="UniProtKB-SubCell"/>
</dbReference>
<evidence type="ECO:0000256" key="1">
    <source>
        <dbReference type="ARBA" id="ARBA00004496"/>
    </source>
</evidence>
<keyword evidence="12 14" id="KW-0057">Aromatic amino acid biosynthesis</keyword>
<evidence type="ECO:0000256" key="8">
    <source>
        <dbReference type="ARBA" id="ARBA00022679"/>
    </source>
</evidence>
<dbReference type="PIRSF" id="PIRSF005758">
    <property type="entry name" value="Shikimt_kin_arch"/>
    <property type="match status" value="1"/>
</dbReference>
<dbReference type="GO" id="GO:0008652">
    <property type="term" value="P:amino acid biosynthetic process"/>
    <property type="evidence" value="ECO:0007669"/>
    <property type="project" value="UniProtKB-KW"/>
</dbReference>
<evidence type="ECO:0000259" key="15">
    <source>
        <dbReference type="Pfam" id="PF00288"/>
    </source>
</evidence>
<dbReference type="GO" id="GO:0004765">
    <property type="term" value="F:shikimate kinase activity"/>
    <property type="evidence" value="ECO:0007669"/>
    <property type="project" value="UniProtKB-UniRule"/>
</dbReference>
<comment type="caution">
    <text evidence="16">The sequence shown here is derived from an EMBL/GenBank/DDBJ whole genome shotgun (WGS) entry which is preliminary data.</text>
</comment>
<keyword evidence="6 14" id="KW-0963">Cytoplasm</keyword>
<dbReference type="EMBL" id="CAJNAQ010000006">
    <property type="protein sequence ID" value="CAE6504440.1"/>
    <property type="molecule type" value="Genomic_DNA"/>
</dbReference>
<feature type="domain" description="GHMP kinase N-terminal" evidence="15">
    <location>
        <begin position="67"/>
        <end position="144"/>
    </location>
</feature>
<evidence type="ECO:0000256" key="9">
    <source>
        <dbReference type="ARBA" id="ARBA00022741"/>
    </source>
</evidence>
<comment type="subcellular location">
    <subcellularLocation>
        <location evidence="1 14">Cytoplasm</location>
    </subcellularLocation>
</comment>
<keyword evidence="7 14" id="KW-0028">Amino-acid biosynthesis</keyword>
<keyword evidence="9 14" id="KW-0547">Nucleotide-binding</keyword>
<evidence type="ECO:0000256" key="14">
    <source>
        <dbReference type="HAMAP-Rule" id="MF_00370"/>
    </source>
</evidence>
<dbReference type="NCBIfam" id="TIGR01920">
    <property type="entry name" value="Shik_kin_archae"/>
    <property type="match status" value="1"/>
</dbReference>
<comment type="similarity">
    <text evidence="3 14">Belongs to the GHMP kinase family. Archaeal shikimate kinase subfamily.</text>
</comment>
<dbReference type="GO" id="GO:0009073">
    <property type="term" value="P:aromatic amino acid family biosynthetic process"/>
    <property type="evidence" value="ECO:0007669"/>
    <property type="project" value="UniProtKB-KW"/>
</dbReference>
<evidence type="ECO:0000256" key="10">
    <source>
        <dbReference type="ARBA" id="ARBA00022777"/>
    </source>
</evidence>
<protein>
    <recommendedName>
        <fullName evidence="5 14">Shikimate kinase</fullName>
        <shortName evidence="14">SK</shortName>
        <ecNumber evidence="4 14">2.7.1.71</ecNumber>
    </recommendedName>
</protein>
<keyword evidence="8 14" id="KW-0808">Transferase</keyword>
<dbReference type="InterPro" id="IPR006204">
    <property type="entry name" value="GHMP_kinase_N_dom"/>
</dbReference>
<dbReference type="InterPro" id="IPR036554">
    <property type="entry name" value="GHMP_kinase_C_sf"/>
</dbReference>
<keyword evidence="11 14" id="KW-0067">ATP-binding</keyword>
<feature type="binding site" evidence="14">
    <location>
        <begin position="83"/>
        <end position="93"/>
    </location>
    <ligand>
        <name>ATP</name>
        <dbReference type="ChEBI" id="CHEBI:30616"/>
    </ligand>
</feature>
<dbReference type="RefSeq" id="WP_205101149.1">
    <property type="nucleotide sequence ID" value="NZ_CAJNAQ010000006.1"/>
</dbReference>
<evidence type="ECO:0000256" key="11">
    <source>
        <dbReference type="ARBA" id="ARBA00022840"/>
    </source>
</evidence>
<reference evidence="16" key="1">
    <citation type="submission" date="2021-02" db="EMBL/GenBank/DDBJ databases">
        <authorList>
            <person name="Han P."/>
        </authorList>
    </citation>
    <scope>NUCLEOTIDE SEQUENCE</scope>
    <source>
        <strain evidence="16">Candidatus Nitrosotenuis uzonensis 5A</strain>
    </source>
</reference>
<dbReference type="AlphaFoldDB" id="A0A812EZI0"/>
<comment type="catalytic activity">
    <reaction evidence="13 14">
        <text>shikimate + ATP = 3-phosphoshikimate + ADP + H(+)</text>
        <dbReference type="Rhea" id="RHEA:13121"/>
        <dbReference type="ChEBI" id="CHEBI:15378"/>
        <dbReference type="ChEBI" id="CHEBI:30616"/>
        <dbReference type="ChEBI" id="CHEBI:36208"/>
        <dbReference type="ChEBI" id="CHEBI:145989"/>
        <dbReference type="ChEBI" id="CHEBI:456216"/>
        <dbReference type="EC" id="2.7.1.71"/>
    </reaction>
</comment>
<dbReference type="GO" id="GO:0009423">
    <property type="term" value="P:chorismate biosynthetic process"/>
    <property type="evidence" value="ECO:0007669"/>
    <property type="project" value="UniProtKB-UniRule"/>
</dbReference>
<evidence type="ECO:0000256" key="2">
    <source>
        <dbReference type="ARBA" id="ARBA00004842"/>
    </source>
</evidence>
<organism evidence="16 17">
    <name type="scientific">Candidatus Nitrosotenuis uzonensis</name>
    <dbReference type="NCBI Taxonomy" id="1407055"/>
    <lineage>
        <taxon>Archaea</taxon>
        <taxon>Nitrososphaerota</taxon>
        <taxon>Candidatus Nitrosotenuis</taxon>
    </lineage>
</organism>
<dbReference type="Pfam" id="PF00288">
    <property type="entry name" value="GHMP_kinases_N"/>
    <property type="match status" value="1"/>
</dbReference>
<name>A0A812EZI0_9ARCH</name>
<dbReference type="EC" id="2.7.1.71" evidence="4 14"/>
<evidence type="ECO:0000256" key="4">
    <source>
        <dbReference type="ARBA" id="ARBA00012154"/>
    </source>
</evidence>
<dbReference type="Proteomes" id="UP000655759">
    <property type="component" value="Unassembled WGS sequence"/>
</dbReference>
<dbReference type="GO" id="GO:0005524">
    <property type="term" value="F:ATP binding"/>
    <property type="evidence" value="ECO:0007669"/>
    <property type="project" value="UniProtKB-UniRule"/>
</dbReference>
<dbReference type="PANTHER" id="PTHR20861">
    <property type="entry name" value="HOMOSERINE/4-DIPHOSPHOCYTIDYL-2-C-METHYL-D-ERYTHRITOL KINASE"/>
    <property type="match status" value="1"/>
</dbReference>
<evidence type="ECO:0000256" key="12">
    <source>
        <dbReference type="ARBA" id="ARBA00023141"/>
    </source>
</evidence>
<evidence type="ECO:0000313" key="16">
    <source>
        <dbReference type="EMBL" id="CAE6504440.1"/>
    </source>
</evidence>
<dbReference type="SUPFAM" id="SSF54211">
    <property type="entry name" value="Ribosomal protein S5 domain 2-like"/>
    <property type="match status" value="1"/>
</dbReference>
<dbReference type="InterPro" id="IPR010189">
    <property type="entry name" value="SK_arc"/>
</dbReference>
<gene>
    <name evidence="14 16" type="primary">aroK</name>
    <name evidence="16" type="ORF">NUZ5A_60009</name>
</gene>